<evidence type="ECO:0000313" key="3">
    <source>
        <dbReference type="Proteomes" id="UP000199137"/>
    </source>
</evidence>
<dbReference type="AlphaFoldDB" id="A0A1I5KFJ2"/>
<sequence>MDVPTCPVKLFNRCEEDLVRLHRLIATAGAAACLATASPAIAAAAPAATDCTDYAFTTSGRAVGGRTSIPWNYFVVAKAGTIAACLDEPDGADFDLVLRHFGTDGLKTVATSSGEEGVKTLFYEGVPGAYRVEVSAISGSGAYTVGVTFP</sequence>
<accession>A0A1I5KFJ2</accession>
<feature type="signal peptide" evidence="1">
    <location>
        <begin position="1"/>
        <end position="42"/>
    </location>
</feature>
<proteinExistence type="predicted"/>
<dbReference type="STRING" id="112413.SAMN05421854_103170"/>
<organism evidence="2 3">
    <name type="scientific">Amycolatopsis rubida</name>
    <dbReference type="NCBI Taxonomy" id="112413"/>
    <lineage>
        <taxon>Bacteria</taxon>
        <taxon>Bacillati</taxon>
        <taxon>Actinomycetota</taxon>
        <taxon>Actinomycetes</taxon>
        <taxon>Pseudonocardiales</taxon>
        <taxon>Pseudonocardiaceae</taxon>
        <taxon>Amycolatopsis</taxon>
    </lineage>
</organism>
<feature type="chain" id="PRO_5038412057" description="Peptidase C-terminal archaeal/bacterial domain-containing protein" evidence="1">
    <location>
        <begin position="43"/>
        <end position="150"/>
    </location>
</feature>
<evidence type="ECO:0008006" key="4">
    <source>
        <dbReference type="Google" id="ProtNLM"/>
    </source>
</evidence>
<name>A0A1I5KFJ2_9PSEU</name>
<evidence type="ECO:0000256" key="1">
    <source>
        <dbReference type="SAM" id="SignalP"/>
    </source>
</evidence>
<protein>
    <recommendedName>
        <fullName evidence="4">Peptidase C-terminal archaeal/bacterial domain-containing protein</fullName>
    </recommendedName>
</protein>
<evidence type="ECO:0000313" key="2">
    <source>
        <dbReference type="EMBL" id="SFO83855.1"/>
    </source>
</evidence>
<reference evidence="2 3" key="1">
    <citation type="submission" date="2016-10" db="EMBL/GenBank/DDBJ databases">
        <authorList>
            <person name="de Groot N.N."/>
        </authorList>
    </citation>
    <scope>NUCLEOTIDE SEQUENCE [LARGE SCALE GENOMIC DNA]</scope>
    <source>
        <strain evidence="2 3">DSM 44637</strain>
    </source>
</reference>
<keyword evidence="1" id="KW-0732">Signal</keyword>
<dbReference type="Proteomes" id="UP000199137">
    <property type="component" value="Unassembled WGS sequence"/>
</dbReference>
<dbReference type="Gene3D" id="2.60.120.380">
    <property type="match status" value="1"/>
</dbReference>
<dbReference type="EMBL" id="FOWC01000003">
    <property type="protein sequence ID" value="SFO83855.1"/>
    <property type="molecule type" value="Genomic_DNA"/>
</dbReference>
<gene>
    <name evidence="2" type="ORF">SAMN05421854_103170</name>
</gene>